<keyword evidence="11" id="KW-0482">Metalloprotease</keyword>
<keyword evidence="7" id="KW-0645">Protease</keyword>
<feature type="domain" description="Peptidase M1 membrane alanine aminopeptidase" evidence="12">
    <location>
        <begin position="357"/>
        <end position="502"/>
    </location>
</feature>
<dbReference type="Gene3D" id="1.10.390.10">
    <property type="entry name" value="Neutral Protease Domain 2"/>
    <property type="match status" value="1"/>
</dbReference>
<reference evidence="13 14" key="1">
    <citation type="submission" date="2014-01" db="EMBL/GenBank/DDBJ databases">
        <title>Complete genome sequence of ionizing-radiation resistance bacterium Hymenobacter swuensis DY53.</title>
        <authorList>
            <person name="Jung J.-H."/>
            <person name="Jeong S.-W."/>
            <person name="Joe M.-H."/>
            <person name="Cho y.-j."/>
            <person name="Kim M.-K."/>
            <person name="Lim S.-Y."/>
        </authorList>
    </citation>
    <scope>NUCLEOTIDE SEQUENCE [LARGE SCALE GENOMIC DNA]</scope>
    <source>
        <strain evidence="13 14">DY53</strain>
    </source>
</reference>
<dbReference type="PANTHER" id="PTHR11533:SF174">
    <property type="entry name" value="PUROMYCIN-SENSITIVE AMINOPEPTIDASE-RELATED"/>
    <property type="match status" value="1"/>
</dbReference>
<dbReference type="AlphaFoldDB" id="W8F0Q7"/>
<dbReference type="InterPro" id="IPR042097">
    <property type="entry name" value="Aminopeptidase_N-like_N_sf"/>
</dbReference>
<dbReference type="GO" id="GO:0008270">
    <property type="term" value="F:zinc ion binding"/>
    <property type="evidence" value="ECO:0007669"/>
    <property type="project" value="InterPro"/>
</dbReference>
<dbReference type="STRING" id="1227739.Hsw_2017"/>
<keyword evidence="14" id="KW-1185">Reference proteome</keyword>
<sequence length="688" mass="75667">MAYLTLLYFHPVARLPMRLTVYPLLLGGLLCSLSGLAQIPAYRPVAADLDGSAAEACARTHAGTAARPAYASLSHRQKMARYDVKYYKLDLSLTNTTRDVSGVVTIKALAGVQGLDSLAFELYSTFIIDSVVVNGRRSAGLRRVGMGDVTVGLNQAVVPNALFNALIYYRGTAPNSNAAAIGNALNTRVAPTYGVSTTWSLSEPYNAYEWWPCKQVLTDKADSTDVWVTTSATNKVGSNGVLQSTTTLPGNQVRYQWKSRYAIDYYLISVAVGPYVEYVNYANPAGGPRVPIVNYLYNQTALNTYRTEIDRTPGFLENYSELVGLYPFAAEKYGHSMAPIGGGMEHQTMTTQDGFSFTLTAHELFHQWFGDNVTCGAWEDIWLNESFASYGEYLSLNRFSSAAAALSWMNQAHTTAMSQPGGSLFVPDTSNVGRIFSSRLSYKKGAAVVHMLRYLLDDDVKFFRALRTYQSTYGGRTARTRDLQRIFEAEAGRSLQYFFDQWFRGEGYPTFAVRWNQANGLVYIQNTETASMPAVTPYFDTDVDYRLTFTDGTTRTLRLRQYQPVVAAAVAESRTVSSIAVDPDQWLLNGLGTITRDNGLLTGTRAARAVAAIAVYPNPCRDQLRLAEFSGTQAQAEVTDATGRIVLRQAVTAALPVLQTGILAPGVYHLRLLGKDGVVTQARFVRAE</sequence>
<evidence type="ECO:0000256" key="6">
    <source>
        <dbReference type="ARBA" id="ARBA00022438"/>
    </source>
</evidence>
<evidence type="ECO:0000256" key="11">
    <source>
        <dbReference type="ARBA" id="ARBA00023049"/>
    </source>
</evidence>
<dbReference type="GO" id="GO:0005737">
    <property type="term" value="C:cytoplasm"/>
    <property type="evidence" value="ECO:0007669"/>
    <property type="project" value="TreeGrafter"/>
</dbReference>
<dbReference type="CDD" id="cd09603">
    <property type="entry name" value="M1_APN_like"/>
    <property type="match status" value="1"/>
</dbReference>
<comment type="cofactor">
    <cofactor evidence="2">
        <name>Zn(2+)</name>
        <dbReference type="ChEBI" id="CHEBI:29105"/>
    </cofactor>
</comment>
<dbReference type="GO" id="GO:0005615">
    <property type="term" value="C:extracellular space"/>
    <property type="evidence" value="ECO:0007669"/>
    <property type="project" value="TreeGrafter"/>
</dbReference>
<dbReference type="PATRIC" id="fig|1227739.3.peg.2231"/>
<keyword evidence="8" id="KW-0479">Metal-binding</keyword>
<comment type="similarity">
    <text evidence="3">Belongs to the peptidase M1 family.</text>
</comment>
<dbReference type="Proteomes" id="UP000019423">
    <property type="component" value="Chromosome"/>
</dbReference>
<evidence type="ECO:0000313" key="14">
    <source>
        <dbReference type="Proteomes" id="UP000019423"/>
    </source>
</evidence>
<dbReference type="InterPro" id="IPR001930">
    <property type="entry name" value="Peptidase_M1"/>
</dbReference>
<dbReference type="SUPFAM" id="SSF63737">
    <property type="entry name" value="Leukotriene A4 hydrolase N-terminal domain"/>
    <property type="match status" value="1"/>
</dbReference>
<evidence type="ECO:0000256" key="8">
    <source>
        <dbReference type="ARBA" id="ARBA00022723"/>
    </source>
</evidence>
<dbReference type="GO" id="GO:0016285">
    <property type="term" value="F:alanyl aminopeptidase activity"/>
    <property type="evidence" value="ECO:0007669"/>
    <property type="project" value="UniProtKB-EC"/>
</dbReference>
<dbReference type="HOGENOM" id="CLU_014298_1_0_10"/>
<dbReference type="eggNOG" id="COG0308">
    <property type="taxonomic scope" value="Bacteria"/>
</dbReference>
<dbReference type="KEGG" id="hsw:Hsw_2017"/>
<dbReference type="InterPro" id="IPR027268">
    <property type="entry name" value="Peptidase_M4/M1_CTD_sf"/>
</dbReference>
<dbReference type="GO" id="GO:0043171">
    <property type="term" value="P:peptide catabolic process"/>
    <property type="evidence" value="ECO:0007669"/>
    <property type="project" value="TreeGrafter"/>
</dbReference>
<accession>W8F0Q7</accession>
<dbReference type="InterPro" id="IPR014782">
    <property type="entry name" value="Peptidase_M1_dom"/>
</dbReference>
<protein>
    <recommendedName>
        <fullName evidence="5">Aminopeptidase N</fullName>
        <ecNumber evidence="4">3.4.11.2</ecNumber>
    </recommendedName>
</protein>
<evidence type="ECO:0000256" key="1">
    <source>
        <dbReference type="ARBA" id="ARBA00000098"/>
    </source>
</evidence>
<dbReference type="SUPFAM" id="SSF55486">
    <property type="entry name" value="Metalloproteases ('zincins'), catalytic domain"/>
    <property type="match status" value="1"/>
</dbReference>
<dbReference type="PRINTS" id="PR00756">
    <property type="entry name" value="ALADIPTASE"/>
</dbReference>
<comment type="catalytic activity">
    <reaction evidence="1">
        <text>Release of an N-terminal amino acid, Xaa-|-Yaa- from a peptide, amide or arylamide. Xaa is preferably Ala, but may be most amino acids including Pro (slow action). When a terminal hydrophobic residue is followed by a prolyl residue, the two may be released as an intact Xaa-Pro dipeptide.</text>
        <dbReference type="EC" id="3.4.11.2"/>
    </reaction>
</comment>
<evidence type="ECO:0000256" key="3">
    <source>
        <dbReference type="ARBA" id="ARBA00010136"/>
    </source>
</evidence>
<keyword evidence="9" id="KW-0378">Hydrolase</keyword>
<keyword evidence="10" id="KW-0862">Zinc</keyword>
<dbReference type="InterPro" id="IPR050344">
    <property type="entry name" value="Peptidase_M1_aminopeptidases"/>
</dbReference>
<dbReference type="EMBL" id="CP007145">
    <property type="protein sequence ID" value="AHJ97612.1"/>
    <property type="molecule type" value="Genomic_DNA"/>
</dbReference>
<dbReference type="InterPro" id="IPR026444">
    <property type="entry name" value="Secre_tail"/>
</dbReference>
<dbReference type="GO" id="GO:0016020">
    <property type="term" value="C:membrane"/>
    <property type="evidence" value="ECO:0007669"/>
    <property type="project" value="TreeGrafter"/>
</dbReference>
<evidence type="ECO:0000259" key="12">
    <source>
        <dbReference type="Pfam" id="PF01433"/>
    </source>
</evidence>
<organism evidence="13 14">
    <name type="scientific">Hymenobacter swuensis DY53</name>
    <dbReference type="NCBI Taxonomy" id="1227739"/>
    <lineage>
        <taxon>Bacteria</taxon>
        <taxon>Pseudomonadati</taxon>
        <taxon>Bacteroidota</taxon>
        <taxon>Cytophagia</taxon>
        <taxon>Cytophagales</taxon>
        <taxon>Hymenobacteraceae</taxon>
        <taxon>Hymenobacter</taxon>
    </lineage>
</organism>
<dbReference type="Pfam" id="PF01433">
    <property type="entry name" value="Peptidase_M1"/>
    <property type="match status" value="1"/>
</dbReference>
<dbReference type="GO" id="GO:0070006">
    <property type="term" value="F:metalloaminopeptidase activity"/>
    <property type="evidence" value="ECO:0007669"/>
    <property type="project" value="TreeGrafter"/>
</dbReference>
<evidence type="ECO:0000313" key="13">
    <source>
        <dbReference type="EMBL" id="AHJ97612.1"/>
    </source>
</evidence>
<dbReference type="Gene3D" id="2.60.40.1730">
    <property type="entry name" value="tricorn interacting facor f3 domain"/>
    <property type="match status" value="1"/>
</dbReference>
<dbReference type="PANTHER" id="PTHR11533">
    <property type="entry name" value="PROTEASE M1 ZINC METALLOPROTEASE"/>
    <property type="match status" value="1"/>
</dbReference>
<name>W8F0Q7_9BACT</name>
<dbReference type="NCBIfam" id="TIGR04183">
    <property type="entry name" value="Por_Secre_tail"/>
    <property type="match status" value="1"/>
</dbReference>
<gene>
    <name evidence="13" type="ORF">Hsw_2017</name>
</gene>
<dbReference type="GO" id="GO:0006508">
    <property type="term" value="P:proteolysis"/>
    <property type="evidence" value="ECO:0007669"/>
    <property type="project" value="UniProtKB-KW"/>
</dbReference>
<dbReference type="EC" id="3.4.11.2" evidence="4"/>
<evidence type="ECO:0000256" key="4">
    <source>
        <dbReference type="ARBA" id="ARBA00012564"/>
    </source>
</evidence>
<dbReference type="GO" id="GO:0042277">
    <property type="term" value="F:peptide binding"/>
    <property type="evidence" value="ECO:0007669"/>
    <property type="project" value="TreeGrafter"/>
</dbReference>
<evidence type="ECO:0000256" key="2">
    <source>
        <dbReference type="ARBA" id="ARBA00001947"/>
    </source>
</evidence>
<evidence type="ECO:0000256" key="5">
    <source>
        <dbReference type="ARBA" id="ARBA00015611"/>
    </source>
</evidence>
<keyword evidence="6" id="KW-0031">Aminopeptidase</keyword>
<evidence type="ECO:0000256" key="10">
    <source>
        <dbReference type="ARBA" id="ARBA00022833"/>
    </source>
</evidence>
<proteinExistence type="inferred from homology"/>
<evidence type="ECO:0000256" key="9">
    <source>
        <dbReference type="ARBA" id="ARBA00022801"/>
    </source>
</evidence>
<evidence type="ECO:0000256" key="7">
    <source>
        <dbReference type="ARBA" id="ARBA00022670"/>
    </source>
</evidence>